<dbReference type="EMBL" id="LUEZ02000010">
    <property type="protein sequence ID" value="RDB29232.1"/>
    <property type="molecule type" value="Genomic_DNA"/>
</dbReference>
<dbReference type="InterPro" id="IPR001810">
    <property type="entry name" value="F-box_dom"/>
</dbReference>
<dbReference type="InParanoid" id="A0A369K6N1"/>
<dbReference type="Proteomes" id="UP000076154">
    <property type="component" value="Unassembled WGS sequence"/>
</dbReference>
<dbReference type="AlphaFoldDB" id="A0A369K6N1"/>
<organism evidence="2 3">
    <name type="scientific">Hypsizygus marmoreus</name>
    <name type="common">White beech mushroom</name>
    <name type="synonym">Agaricus marmoreus</name>
    <dbReference type="NCBI Taxonomy" id="39966"/>
    <lineage>
        <taxon>Eukaryota</taxon>
        <taxon>Fungi</taxon>
        <taxon>Dikarya</taxon>
        <taxon>Basidiomycota</taxon>
        <taxon>Agaricomycotina</taxon>
        <taxon>Agaricomycetes</taxon>
        <taxon>Agaricomycetidae</taxon>
        <taxon>Agaricales</taxon>
        <taxon>Tricholomatineae</taxon>
        <taxon>Lyophyllaceae</taxon>
        <taxon>Hypsizygus</taxon>
    </lineage>
</organism>
<accession>A0A369K6N1</accession>
<name>A0A369K6N1_HYPMA</name>
<evidence type="ECO:0000313" key="2">
    <source>
        <dbReference type="EMBL" id="RDB29232.1"/>
    </source>
</evidence>
<comment type="caution">
    <text evidence="2">The sequence shown here is derived from an EMBL/GenBank/DDBJ whole genome shotgun (WGS) entry which is preliminary data.</text>
</comment>
<proteinExistence type="predicted"/>
<dbReference type="SUPFAM" id="SSF81383">
    <property type="entry name" value="F-box domain"/>
    <property type="match status" value="1"/>
</dbReference>
<dbReference type="Pfam" id="PF12937">
    <property type="entry name" value="F-box-like"/>
    <property type="match status" value="1"/>
</dbReference>
<dbReference type="Gene3D" id="1.20.1280.50">
    <property type="match status" value="1"/>
</dbReference>
<dbReference type="InterPro" id="IPR036047">
    <property type="entry name" value="F-box-like_dom_sf"/>
</dbReference>
<sequence>MELESLFADKLLTNYAPSELEIRQIHTLIREAETEQSRLQALLDGFLYQKAKIDEHIRTHRALLAGIRQLPTELLQKIFVYCLPSEGNTNVRAKEAPLLLGRVCRAWRQLSLSVPDLWSSLRICPPLPNLPTVHQMYGDGILAWINRSGVLPLSISFIEREPSLSLSRVNAIPHELPRPTIVLDTVMQFSCRWRNMQIELYHPQSHARLTLINPEDVPMLEEVKIERLWRGGWGSHTFLDGMLGSSSIRRVSFLGSIAMPSVSVLPPHWKNLTELRMDSSRNGDDATLTPATALGILSHCRNIVVCTFSLRSHGVEFPTYPDSLILPCLERLEIRYHWITAPILDIFRFFGTLDPLHYDA</sequence>
<reference evidence="2" key="1">
    <citation type="submission" date="2018-04" db="EMBL/GenBank/DDBJ databases">
        <title>Whole genome sequencing of Hypsizygus marmoreus.</title>
        <authorList>
            <person name="Choi I.-G."/>
            <person name="Min B."/>
            <person name="Kim J.-G."/>
            <person name="Kim S."/>
            <person name="Oh Y.-L."/>
            <person name="Kong W.-S."/>
            <person name="Park H."/>
            <person name="Jeong J."/>
            <person name="Song E.-S."/>
        </authorList>
    </citation>
    <scope>NUCLEOTIDE SEQUENCE [LARGE SCALE GENOMIC DNA]</scope>
    <source>
        <strain evidence="2">51987-8</strain>
    </source>
</reference>
<evidence type="ECO:0000313" key="3">
    <source>
        <dbReference type="Proteomes" id="UP000076154"/>
    </source>
</evidence>
<gene>
    <name evidence="2" type="ORF">Hypma_014896</name>
</gene>
<feature type="domain" description="F-box" evidence="1">
    <location>
        <begin position="67"/>
        <end position="122"/>
    </location>
</feature>
<protein>
    <recommendedName>
        <fullName evidence="1">F-box domain-containing protein</fullName>
    </recommendedName>
</protein>
<dbReference type="OrthoDB" id="3051815at2759"/>
<evidence type="ECO:0000259" key="1">
    <source>
        <dbReference type="Pfam" id="PF12937"/>
    </source>
</evidence>
<dbReference type="STRING" id="39966.A0A369K6N1"/>
<keyword evidence="3" id="KW-1185">Reference proteome</keyword>